<dbReference type="InterPro" id="IPR036893">
    <property type="entry name" value="SBP_sf"/>
</dbReference>
<dbReference type="OrthoDB" id="514967at2759"/>
<keyword evidence="6" id="KW-0238">DNA-binding</keyword>
<evidence type="ECO:0000256" key="3">
    <source>
        <dbReference type="ARBA" id="ARBA00022771"/>
    </source>
</evidence>
<evidence type="ECO:0000256" key="5">
    <source>
        <dbReference type="ARBA" id="ARBA00023015"/>
    </source>
</evidence>
<dbReference type="Pfam" id="PF03110">
    <property type="entry name" value="SBP"/>
    <property type="match status" value="1"/>
</dbReference>
<evidence type="ECO:0000256" key="8">
    <source>
        <dbReference type="ARBA" id="ARBA00023242"/>
    </source>
</evidence>
<feature type="region of interest" description="Disordered" evidence="10">
    <location>
        <begin position="288"/>
        <end position="317"/>
    </location>
</feature>
<keyword evidence="5" id="KW-0805">Transcription regulation</keyword>
<dbReference type="GO" id="GO:0008270">
    <property type="term" value="F:zinc ion binding"/>
    <property type="evidence" value="ECO:0007669"/>
    <property type="project" value="UniProtKB-KW"/>
</dbReference>
<comment type="subcellular location">
    <subcellularLocation>
        <location evidence="1">Nucleus</location>
    </subcellularLocation>
</comment>
<reference evidence="12" key="1">
    <citation type="journal article" date="2023" name="Plant J.">
        <title>The genome of the king protea, Protea cynaroides.</title>
        <authorList>
            <person name="Chang J."/>
            <person name="Duong T.A."/>
            <person name="Schoeman C."/>
            <person name="Ma X."/>
            <person name="Roodt D."/>
            <person name="Barker N."/>
            <person name="Li Z."/>
            <person name="Van de Peer Y."/>
            <person name="Mizrachi E."/>
        </authorList>
    </citation>
    <scope>NUCLEOTIDE SEQUENCE</scope>
    <source>
        <tissue evidence="12">Young leaves</tissue>
    </source>
</reference>
<organism evidence="12 13">
    <name type="scientific">Protea cynaroides</name>
    <dbReference type="NCBI Taxonomy" id="273540"/>
    <lineage>
        <taxon>Eukaryota</taxon>
        <taxon>Viridiplantae</taxon>
        <taxon>Streptophyta</taxon>
        <taxon>Embryophyta</taxon>
        <taxon>Tracheophyta</taxon>
        <taxon>Spermatophyta</taxon>
        <taxon>Magnoliopsida</taxon>
        <taxon>Proteales</taxon>
        <taxon>Proteaceae</taxon>
        <taxon>Protea</taxon>
    </lineage>
</organism>
<keyword evidence="3 9" id="KW-0863">Zinc-finger</keyword>
<dbReference type="InterPro" id="IPR044817">
    <property type="entry name" value="SBP-like"/>
</dbReference>
<protein>
    <recommendedName>
        <fullName evidence="11">SBP-type domain-containing protein</fullName>
    </recommendedName>
</protein>
<evidence type="ECO:0000256" key="9">
    <source>
        <dbReference type="PROSITE-ProRule" id="PRU00470"/>
    </source>
</evidence>
<evidence type="ECO:0000256" key="6">
    <source>
        <dbReference type="ARBA" id="ARBA00023125"/>
    </source>
</evidence>
<dbReference type="PROSITE" id="PS51141">
    <property type="entry name" value="ZF_SBP"/>
    <property type="match status" value="1"/>
</dbReference>
<feature type="compositionally biased region" description="Low complexity" evidence="10">
    <location>
        <begin position="288"/>
        <end position="298"/>
    </location>
</feature>
<feature type="domain" description="SBP-type" evidence="11">
    <location>
        <begin position="160"/>
        <end position="237"/>
    </location>
</feature>
<keyword evidence="13" id="KW-1185">Reference proteome</keyword>
<evidence type="ECO:0000256" key="4">
    <source>
        <dbReference type="ARBA" id="ARBA00022833"/>
    </source>
</evidence>
<evidence type="ECO:0000256" key="1">
    <source>
        <dbReference type="ARBA" id="ARBA00004123"/>
    </source>
</evidence>
<evidence type="ECO:0000313" key="13">
    <source>
        <dbReference type="Proteomes" id="UP001141806"/>
    </source>
</evidence>
<keyword evidence="2" id="KW-0479">Metal-binding</keyword>
<dbReference type="GO" id="GO:0005634">
    <property type="term" value="C:nucleus"/>
    <property type="evidence" value="ECO:0007669"/>
    <property type="project" value="UniProtKB-SubCell"/>
</dbReference>
<evidence type="ECO:0000313" key="12">
    <source>
        <dbReference type="EMBL" id="KAJ4959377.1"/>
    </source>
</evidence>
<accession>A0A9Q0H3U3</accession>
<dbReference type="Gene3D" id="4.10.1100.10">
    <property type="entry name" value="Transcription factor, SBP-box domain"/>
    <property type="match status" value="1"/>
</dbReference>
<gene>
    <name evidence="12" type="ORF">NE237_026488</name>
</gene>
<dbReference type="PANTHER" id="PTHR31251">
    <property type="entry name" value="SQUAMOSA PROMOTER-BINDING-LIKE PROTEIN 4"/>
    <property type="match status" value="1"/>
</dbReference>
<dbReference type="GO" id="GO:0003677">
    <property type="term" value="F:DNA binding"/>
    <property type="evidence" value="ECO:0007669"/>
    <property type="project" value="UniProtKB-KW"/>
</dbReference>
<evidence type="ECO:0000256" key="2">
    <source>
        <dbReference type="ARBA" id="ARBA00022723"/>
    </source>
</evidence>
<dbReference type="EMBL" id="JAMYWD010000010">
    <property type="protein sequence ID" value="KAJ4959377.1"/>
    <property type="molecule type" value="Genomic_DNA"/>
</dbReference>
<dbReference type="PANTHER" id="PTHR31251:SF169">
    <property type="entry name" value="SQUAMOSA PROMOTER-BINDING-LIKE PROTEIN 8"/>
    <property type="match status" value="1"/>
</dbReference>
<name>A0A9Q0H3U3_9MAGN</name>
<evidence type="ECO:0000256" key="10">
    <source>
        <dbReference type="SAM" id="MobiDB-lite"/>
    </source>
</evidence>
<dbReference type="SUPFAM" id="SSF103612">
    <property type="entry name" value="SBT domain"/>
    <property type="match status" value="1"/>
</dbReference>
<keyword evidence="4" id="KW-0862">Zinc</keyword>
<sequence>MNSHSSVAEACVCENWNGNNPSMVSFVGLGSSTQKQFWDWETNTNSSNNNNSNPYINPTINIFDCTNNTFSSSPPSASSSSSSASPFAANLIPYSQFSHYSSTSFLKRYEENFGVDGGSYVTGGRIGLNLGHRTYFSSRDTSVIDRLFRRPRGFYQTHQVPRCQAEGCRIDLSNAKHYHRRHKVCDFHSKATKVVSGGLEQRFCQQCSRFHVLAEFDEAKRSCRKRLADHNRRRRKPQPSLTDSTAPSRPAENAFPQVASSVSRAEMKEKFPSSSTLPLMMRKSCITNSTTTTNNNSNKARALTADSTSSPALSLGGEQHHQIPYSASAAATHHRAFMFNDNFSPSSSSTAFFQRENSLSSYHHLFMSSSNEASQSTGVMSEQNQPPEDLPNLLHLGQAMFEVELL</sequence>
<dbReference type="AlphaFoldDB" id="A0A9Q0H3U3"/>
<proteinExistence type="predicted"/>
<comment type="caution">
    <text evidence="12">The sequence shown here is derived from an EMBL/GenBank/DDBJ whole genome shotgun (WGS) entry which is preliminary data.</text>
</comment>
<dbReference type="InterPro" id="IPR004333">
    <property type="entry name" value="SBP_dom"/>
</dbReference>
<keyword evidence="7" id="KW-0804">Transcription</keyword>
<dbReference type="Proteomes" id="UP001141806">
    <property type="component" value="Unassembled WGS sequence"/>
</dbReference>
<dbReference type="FunFam" id="4.10.1100.10:FF:000001">
    <property type="entry name" value="Squamosa promoter-binding-like protein 14"/>
    <property type="match status" value="1"/>
</dbReference>
<feature type="region of interest" description="Disordered" evidence="10">
    <location>
        <begin position="227"/>
        <end position="275"/>
    </location>
</feature>
<evidence type="ECO:0000259" key="11">
    <source>
        <dbReference type="PROSITE" id="PS51141"/>
    </source>
</evidence>
<keyword evidence="8" id="KW-0539">Nucleus</keyword>
<evidence type="ECO:0000256" key="7">
    <source>
        <dbReference type="ARBA" id="ARBA00023163"/>
    </source>
</evidence>